<comment type="caution">
    <text evidence="1">The sequence shown here is derived from an EMBL/GenBank/DDBJ whole genome shotgun (WGS) entry which is preliminary data.</text>
</comment>
<accession>A0A553R546</accession>
<proteinExistence type="predicted"/>
<dbReference type="Proteomes" id="UP000316079">
    <property type="component" value="Unassembled WGS sequence"/>
</dbReference>
<name>A0A553R546_9TELE</name>
<protein>
    <submittedName>
        <fullName evidence="1">Uncharacterized protein</fullName>
    </submittedName>
</protein>
<evidence type="ECO:0000313" key="2">
    <source>
        <dbReference type="Proteomes" id="UP000316079"/>
    </source>
</evidence>
<dbReference type="AlphaFoldDB" id="A0A553R546"/>
<keyword evidence="2" id="KW-1185">Reference proteome</keyword>
<dbReference type="OrthoDB" id="26687at2759"/>
<gene>
    <name evidence="1" type="ORF">DNTS_020593</name>
</gene>
<sequence length="120" mass="13468">MANTVVLEDDNAIKMIYPPPHLPISNPYIPPSIIWKMFPWQQSHYPPQVMSCLSLAEQQTVRVALILLLMGDELTLAPQGVDVGWRDVFAFDCRCPAQKSEYDVIDVELAPSGGRKSTVR</sequence>
<reference evidence="1 2" key="1">
    <citation type="journal article" date="2019" name="Sci. Data">
        <title>Hybrid genome assembly and annotation of Danionella translucida.</title>
        <authorList>
            <person name="Kadobianskyi M."/>
            <person name="Schulze L."/>
            <person name="Schuelke M."/>
            <person name="Judkewitz B."/>
        </authorList>
    </citation>
    <scope>NUCLEOTIDE SEQUENCE [LARGE SCALE GENOMIC DNA]</scope>
    <source>
        <strain evidence="1 2">Bolton</strain>
    </source>
</reference>
<organism evidence="1 2">
    <name type="scientific">Danionella cerebrum</name>
    <dbReference type="NCBI Taxonomy" id="2873325"/>
    <lineage>
        <taxon>Eukaryota</taxon>
        <taxon>Metazoa</taxon>
        <taxon>Chordata</taxon>
        <taxon>Craniata</taxon>
        <taxon>Vertebrata</taxon>
        <taxon>Euteleostomi</taxon>
        <taxon>Actinopterygii</taxon>
        <taxon>Neopterygii</taxon>
        <taxon>Teleostei</taxon>
        <taxon>Ostariophysi</taxon>
        <taxon>Cypriniformes</taxon>
        <taxon>Danionidae</taxon>
        <taxon>Danioninae</taxon>
        <taxon>Danionella</taxon>
    </lineage>
</organism>
<evidence type="ECO:0000313" key="1">
    <source>
        <dbReference type="EMBL" id="TRY97308.1"/>
    </source>
</evidence>
<dbReference type="EMBL" id="SRMA01025234">
    <property type="protein sequence ID" value="TRY97308.1"/>
    <property type="molecule type" value="Genomic_DNA"/>
</dbReference>